<feature type="chain" id="PRO_5001699603" description="DUF1838 domain-containing protein" evidence="1">
    <location>
        <begin position="27"/>
        <end position="314"/>
    </location>
</feature>
<feature type="signal peptide" evidence="1">
    <location>
        <begin position="1"/>
        <end position="26"/>
    </location>
</feature>
<dbReference type="Proteomes" id="UP000027866">
    <property type="component" value="Unassembled WGS sequence"/>
</dbReference>
<dbReference type="RefSeq" id="WP_034902061.1">
    <property type="nucleotide sequence ID" value="NZ_CP017057.1"/>
</dbReference>
<comment type="caution">
    <text evidence="2">The sequence shown here is derived from an EMBL/GenBank/DDBJ whole genome shotgun (WGS) entry which is preliminary data.</text>
</comment>
<keyword evidence="1" id="KW-0732">Signal</keyword>
<protein>
    <recommendedName>
        <fullName evidence="4">DUF1838 domain-containing protein</fullName>
    </recommendedName>
</protein>
<proteinExistence type="predicted"/>
<dbReference type="EMBL" id="JMIX01000004">
    <property type="protein sequence ID" value="KEO96722.1"/>
    <property type="molecule type" value="Genomic_DNA"/>
</dbReference>
<reference evidence="2 3" key="1">
    <citation type="submission" date="2014-04" db="EMBL/GenBank/DDBJ databases">
        <title>A comprehensive comparison of genomes of Erythrobacter spp. Strains.</title>
        <authorList>
            <person name="Zheng Q."/>
        </authorList>
    </citation>
    <scope>NUCLEOTIDE SEQUENCE [LARGE SCALE GENOMIC DNA]</scope>
    <source>
        <strain evidence="2 3">DSM 8509</strain>
    </source>
</reference>
<evidence type="ECO:0000313" key="3">
    <source>
        <dbReference type="Proteomes" id="UP000027866"/>
    </source>
</evidence>
<evidence type="ECO:0000256" key="1">
    <source>
        <dbReference type="SAM" id="SignalP"/>
    </source>
</evidence>
<organism evidence="2 3">
    <name type="scientific">Erythrobacter litoralis</name>
    <dbReference type="NCBI Taxonomy" id="39960"/>
    <lineage>
        <taxon>Bacteria</taxon>
        <taxon>Pseudomonadati</taxon>
        <taxon>Pseudomonadota</taxon>
        <taxon>Alphaproteobacteria</taxon>
        <taxon>Sphingomonadales</taxon>
        <taxon>Erythrobacteraceae</taxon>
        <taxon>Erythrobacter/Porphyrobacter group</taxon>
        <taxon>Erythrobacter</taxon>
    </lineage>
</organism>
<dbReference type="Pfam" id="PF08894">
    <property type="entry name" value="DUF1838"/>
    <property type="match status" value="1"/>
</dbReference>
<name>A0A074NGH3_9SPHN</name>
<evidence type="ECO:0008006" key="4">
    <source>
        <dbReference type="Google" id="ProtNLM"/>
    </source>
</evidence>
<dbReference type="PATRIC" id="fig|39960.10.peg.2865"/>
<keyword evidence="3" id="KW-1185">Reference proteome</keyword>
<evidence type="ECO:0000313" key="2">
    <source>
        <dbReference type="EMBL" id="KEO96722.1"/>
    </source>
</evidence>
<gene>
    <name evidence="2" type="ORF">EH32_08545</name>
</gene>
<dbReference type="KEGG" id="elq:Ga0102493_11614"/>
<dbReference type="AlphaFoldDB" id="A0A074NGH3"/>
<dbReference type="InterPro" id="IPR014990">
    <property type="entry name" value="DUF1838"/>
</dbReference>
<sequence>MKSMKSLLVAASMLAGTIGLAGMAGAAPASAQMLDPDDPQDALEISKRLQCGISADEPAVYHWSGNIYGRSPGVRDTLLFKGEGMNIRRCVEVEDPTRGKGWRLISREVMLMLDPETGEVLDSWENPYTGQTVEVMHIHNDPVNGRPNFAVGADGEPYRLSSMRIAGDYVFMPFEAPLFYPNPLAGEYQQYVGNMYHAMEIFDFAALKDELFDASTPTAYPMISWVRISPWAPWMEMGGRPGQMVFNAMGRKLPGGFEELPDVLKDEIRENYPIYESAPPKDDMRRNETTWTKFRKLTEAKRGEGAAAGMAEGE</sequence>
<dbReference type="OrthoDB" id="1490196at2"/>
<accession>A0A074NGH3</accession>